<reference evidence="1" key="1">
    <citation type="journal article" date="2020" name="mSystems">
        <title>Genome- and Community-Level Interaction Insights into Carbon Utilization and Element Cycling Functions of Hydrothermarchaeota in Hydrothermal Sediment.</title>
        <authorList>
            <person name="Zhou Z."/>
            <person name="Liu Y."/>
            <person name="Xu W."/>
            <person name="Pan J."/>
            <person name="Luo Z.H."/>
            <person name="Li M."/>
        </authorList>
    </citation>
    <scope>NUCLEOTIDE SEQUENCE [LARGE SCALE GENOMIC DNA]</scope>
    <source>
        <strain evidence="1">SpSt-573</strain>
    </source>
</reference>
<dbReference type="Pfam" id="PF04456">
    <property type="entry name" value="DUF503"/>
    <property type="match status" value="1"/>
</dbReference>
<proteinExistence type="predicted"/>
<organism evidence="1">
    <name type="scientific">Anaerolinea thermolimosa</name>
    <dbReference type="NCBI Taxonomy" id="229919"/>
    <lineage>
        <taxon>Bacteria</taxon>
        <taxon>Bacillati</taxon>
        <taxon>Chloroflexota</taxon>
        <taxon>Anaerolineae</taxon>
        <taxon>Anaerolineales</taxon>
        <taxon>Anaerolineaceae</taxon>
        <taxon>Anaerolinea</taxon>
    </lineage>
</organism>
<dbReference type="Gene3D" id="3.30.70.1120">
    <property type="entry name" value="TT1725-like"/>
    <property type="match status" value="1"/>
</dbReference>
<name>A0A7C4PS94_9CHLR</name>
<gene>
    <name evidence="1" type="ORF">ENT37_06550</name>
</gene>
<dbReference type="InterPro" id="IPR036746">
    <property type="entry name" value="TT1725-like_sf"/>
</dbReference>
<dbReference type="AlphaFoldDB" id="A0A7C4PS94"/>
<evidence type="ECO:0000313" key="1">
    <source>
        <dbReference type="EMBL" id="HGS21510.1"/>
    </source>
</evidence>
<comment type="caution">
    <text evidence="1">The sequence shown here is derived from an EMBL/GenBank/DDBJ whole genome shotgun (WGS) entry which is preliminary data.</text>
</comment>
<dbReference type="PANTHER" id="PTHR36441:SF1">
    <property type="entry name" value="DUF503 DOMAIN-CONTAINING PROTEIN"/>
    <property type="match status" value="1"/>
</dbReference>
<dbReference type="PANTHER" id="PTHR36441">
    <property type="entry name" value="HYPOTHETICAL CYTOSOLIC PROTEIN"/>
    <property type="match status" value="1"/>
</dbReference>
<accession>A0A7C4PS94</accession>
<dbReference type="EMBL" id="DSYK01000327">
    <property type="protein sequence ID" value="HGS21510.1"/>
    <property type="molecule type" value="Genomic_DNA"/>
</dbReference>
<sequence>MKIGVLTLHLHLPGCTSLKEKRGRIKPVLSRLHREYNLATAEIDLQDQWQNAVIAAVTVSNDATHVRQMLQTVVDFMAIHSANVEVVDNQIELI</sequence>
<dbReference type="InterPro" id="IPR007546">
    <property type="entry name" value="DUF503"/>
</dbReference>
<protein>
    <submittedName>
        <fullName evidence="1">DUF503 domain-containing protein</fullName>
    </submittedName>
</protein>
<dbReference type="SUPFAM" id="SSF103007">
    <property type="entry name" value="Hypothetical protein TT1725"/>
    <property type="match status" value="1"/>
</dbReference>